<dbReference type="InterPro" id="IPR036390">
    <property type="entry name" value="WH_DNA-bd_sf"/>
</dbReference>
<keyword evidence="1" id="KW-0805">Transcription regulation</keyword>
<dbReference type="Proteomes" id="UP000078572">
    <property type="component" value="Chromosome 2"/>
</dbReference>
<organism evidence="5 7">
    <name type="scientific">Ralstonia insidiosa</name>
    <dbReference type="NCBI Taxonomy" id="190721"/>
    <lineage>
        <taxon>Bacteria</taxon>
        <taxon>Pseudomonadati</taxon>
        <taxon>Pseudomonadota</taxon>
        <taxon>Betaproteobacteria</taxon>
        <taxon>Burkholderiales</taxon>
        <taxon>Burkholderiaceae</taxon>
        <taxon>Ralstonia</taxon>
    </lineage>
</organism>
<keyword evidence="2" id="KW-0238">DNA-binding</keyword>
<dbReference type="PANTHER" id="PTHR42756:SF1">
    <property type="entry name" value="TRANSCRIPTIONAL REPRESSOR OF EMRAB OPERON"/>
    <property type="match status" value="1"/>
</dbReference>
<evidence type="ECO:0000256" key="3">
    <source>
        <dbReference type="ARBA" id="ARBA00023163"/>
    </source>
</evidence>
<reference evidence="7" key="1">
    <citation type="submission" date="2016-06" db="EMBL/GenBank/DDBJ databases">
        <authorList>
            <person name="Xu Y."/>
            <person name="Nagy A."/>
            <person name="Yan X."/>
            <person name="Kim S.W."/>
            <person name="Haley B."/>
            <person name="Liu N.T."/>
            <person name="Nou X."/>
        </authorList>
    </citation>
    <scope>NUCLEOTIDE SEQUENCE [LARGE SCALE GENOMIC DNA]</scope>
    <source>
        <strain evidence="7">ATCC 49129</strain>
    </source>
</reference>
<dbReference type="Proteomes" id="UP000575469">
    <property type="component" value="Unassembled WGS sequence"/>
</dbReference>
<dbReference type="GeneID" id="61528778"/>
<dbReference type="Pfam" id="PF01047">
    <property type="entry name" value="MarR"/>
    <property type="match status" value="1"/>
</dbReference>
<dbReference type="GO" id="GO:0003700">
    <property type="term" value="F:DNA-binding transcription factor activity"/>
    <property type="evidence" value="ECO:0007669"/>
    <property type="project" value="InterPro"/>
</dbReference>
<evidence type="ECO:0000256" key="2">
    <source>
        <dbReference type="ARBA" id="ARBA00023125"/>
    </source>
</evidence>
<evidence type="ECO:0000256" key="1">
    <source>
        <dbReference type="ARBA" id="ARBA00023015"/>
    </source>
</evidence>
<evidence type="ECO:0000313" key="7">
    <source>
        <dbReference type="Proteomes" id="UP000078572"/>
    </source>
</evidence>
<dbReference type="EMBL" id="CP016023">
    <property type="protein sequence ID" value="ANJ75252.1"/>
    <property type="molecule type" value="Genomic_DNA"/>
</dbReference>
<evidence type="ECO:0000313" key="8">
    <source>
        <dbReference type="Proteomes" id="UP000575469"/>
    </source>
</evidence>
<dbReference type="PROSITE" id="PS50995">
    <property type="entry name" value="HTH_MARR_2"/>
    <property type="match status" value="1"/>
</dbReference>
<dbReference type="RefSeq" id="WP_064807702.1">
    <property type="nucleotide sequence ID" value="NZ_CP016023.1"/>
</dbReference>
<evidence type="ECO:0000259" key="4">
    <source>
        <dbReference type="PROSITE" id="PS50995"/>
    </source>
</evidence>
<dbReference type="OrthoDB" id="6195716at2"/>
<gene>
    <name evidence="5" type="ORF">A9Y76_22315</name>
    <name evidence="6" type="ORF">HGR00_19775</name>
</gene>
<name>A0A192A4P0_9RALS</name>
<evidence type="ECO:0000313" key="6">
    <source>
        <dbReference type="EMBL" id="NMV40155.1"/>
    </source>
</evidence>
<dbReference type="STRING" id="190721.ACS15_4864"/>
<dbReference type="EMBL" id="JABBZM010000019">
    <property type="protein sequence ID" value="NMV40155.1"/>
    <property type="molecule type" value="Genomic_DNA"/>
</dbReference>
<sequence length="144" mass="16360">MKHYNRDNFQLLQSVGFYITRARNLTGMELDDALSPLDITSQQMGILLSVARDIANTPYELSKLLGIDTGLMTRTLDKLELKGLLVRSRSLEDRRVVNLELTAKGADIANQVPDIAAEVLNHRLQRFSPAEFQEFLRLLKKFAE</sequence>
<dbReference type="AlphaFoldDB" id="A0A192A4P0"/>
<dbReference type="GO" id="GO:0003677">
    <property type="term" value="F:DNA binding"/>
    <property type="evidence" value="ECO:0007669"/>
    <property type="project" value="UniProtKB-KW"/>
</dbReference>
<evidence type="ECO:0000313" key="5">
    <source>
        <dbReference type="EMBL" id="ANJ75252.1"/>
    </source>
</evidence>
<dbReference type="Gene3D" id="1.10.10.10">
    <property type="entry name" value="Winged helix-like DNA-binding domain superfamily/Winged helix DNA-binding domain"/>
    <property type="match status" value="1"/>
</dbReference>
<dbReference type="SMART" id="SM00347">
    <property type="entry name" value="HTH_MARR"/>
    <property type="match status" value="1"/>
</dbReference>
<reference evidence="5" key="2">
    <citation type="submission" date="2016-06" db="EMBL/GenBank/DDBJ databases">
        <authorList>
            <person name="Kjaerup R.B."/>
            <person name="Dalgaard T.S."/>
            <person name="Juul-Madsen H.R."/>
        </authorList>
    </citation>
    <scope>NUCLEOTIDE SEQUENCE [LARGE SCALE GENOMIC DNA]</scope>
    <source>
        <strain evidence="5">ATCC 49129</strain>
    </source>
</reference>
<protein>
    <submittedName>
        <fullName evidence="5">MFS transporter</fullName>
    </submittedName>
    <submittedName>
        <fullName evidence="6">MarR family transcriptional regulator</fullName>
    </submittedName>
</protein>
<proteinExistence type="predicted"/>
<feature type="domain" description="HTH marR-type" evidence="4">
    <location>
        <begin position="5"/>
        <end position="144"/>
    </location>
</feature>
<dbReference type="PANTHER" id="PTHR42756">
    <property type="entry name" value="TRANSCRIPTIONAL REGULATOR, MARR"/>
    <property type="match status" value="1"/>
</dbReference>
<keyword evidence="3" id="KW-0804">Transcription</keyword>
<accession>A0A192A4P0</accession>
<keyword evidence="7" id="KW-1185">Reference proteome</keyword>
<dbReference type="InterPro" id="IPR000835">
    <property type="entry name" value="HTH_MarR-typ"/>
</dbReference>
<dbReference type="InterPro" id="IPR036388">
    <property type="entry name" value="WH-like_DNA-bd_sf"/>
</dbReference>
<reference evidence="6 8" key="3">
    <citation type="submission" date="2020-04" db="EMBL/GenBank/DDBJ databases">
        <title>Ralstonia insidiosa genome sequencing and assembly.</title>
        <authorList>
            <person name="Martins R.C.R."/>
            <person name="Perdigao-Neto L.V."/>
            <person name="Levin A.S.S."/>
            <person name="Costa S.F."/>
        </authorList>
    </citation>
    <scope>NUCLEOTIDE SEQUENCE [LARGE SCALE GENOMIC DNA]</scope>
    <source>
        <strain evidence="6 8">5047</strain>
    </source>
</reference>
<dbReference type="SUPFAM" id="SSF46785">
    <property type="entry name" value="Winged helix' DNA-binding domain"/>
    <property type="match status" value="1"/>
</dbReference>
<dbReference type="PRINTS" id="PR00598">
    <property type="entry name" value="HTHMARR"/>
</dbReference>